<accession>A0A0G4EV88</accession>
<dbReference type="Proteomes" id="UP000041254">
    <property type="component" value="Unassembled WGS sequence"/>
</dbReference>
<evidence type="ECO:0000313" key="2">
    <source>
        <dbReference type="Proteomes" id="UP000041254"/>
    </source>
</evidence>
<sequence length="373" mass="41060">MAMAMACIPLNGIRLASQLVCEEVADRLTGNPLHTSDPSLLPTTDDTPPPYFIYGSRIDPWGEEVPLAGIPRSRRGTHQHHGNHRAPLGHLYARDIRGREGEYLIDMVLRKSRGRHTERERGRRRRDKAIKELLRDAAELFVHWPSLWESIVHKPTLALLDVYMATLAHPVAHARRLRPPNITRERVEVFVETIVGLWEGLHAALPTALLKIEEEMSDIHGTRGGFKTLGQKVFVLFLRHLFIPCREHIHAALLSLPPSTLLSRGTCMWLHFETTHPPAGLPLAQLPRSPSALQLAARALTVCSAEGSTEAASCGLARLAFGCPGLFAESLLLPFLDPAAIACLHTCAREFRMVALAVSREGTGGGGGVSLIN</sequence>
<dbReference type="InParanoid" id="A0A0G4EV88"/>
<dbReference type="VEuPathDB" id="CryptoDB:Vbra_5417"/>
<organism evidence="1 2">
    <name type="scientific">Vitrella brassicaformis (strain CCMP3155)</name>
    <dbReference type="NCBI Taxonomy" id="1169540"/>
    <lineage>
        <taxon>Eukaryota</taxon>
        <taxon>Sar</taxon>
        <taxon>Alveolata</taxon>
        <taxon>Colpodellida</taxon>
        <taxon>Vitrellaceae</taxon>
        <taxon>Vitrella</taxon>
    </lineage>
</organism>
<name>A0A0G4EV88_VITBC</name>
<dbReference type="EMBL" id="CDMY01000323">
    <property type="protein sequence ID" value="CEM02305.1"/>
    <property type="molecule type" value="Genomic_DNA"/>
</dbReference>
<gene>
    <name evidence="1" type="ORF">Vbra_5417</name>
</gene>
<protein>
    <submittedName>
        <fullName evidence="1">Uncharacterized protein</fullName>
    </submittedName>
</protein>
<proteinExistence type="predicted"/>
<dbReference type="AlphaFoldDB" id="A0A0G4EV88"/>
<keyword evidence="2" id="KW-1185">Reference proteome</keyword>
<evidence type="ECO:0000313" key="1">
    <source>
        <dbReference type="EMBL" id="CEM02305.1"/>
    </source>
</evidence>
<reference evidence="1 2" key="1">
    <citation type="submission" date="2014-11" db="EMBL/GenBank/DDBJ databases">
        <authorList>
            <person name="Zhu J."/>
            <person name="Qi W."/>
            <person name="Song R."/>
        </authorList>
    </citation>
    <scope>NUCLEOTIDE SEQUENCE [LARGE SCALE GENOMIC DNA]</scope>
</reference>